<evidence type="ECO:0000256" key="2">
    <source>
        <dbReference type="ARBA" id="ARBA00022723"/>
    </source>
</evidence>
<protein>
    <submittedName>
        <fullName evidence="5">Molybdate ABC transporter substrate-binding protein</fullName>
    </submittedName>
</protein>
<feature type="chain" id="PRO_5028900498" evidence="4">
    <location>
        <begin position="26"/>
        <end position="245"/>
    </location>
</feature>
<comment type="caution">
    <text evidence="5">The sequence shown here is derived from an EMBL/GenBank/DDBJ whole genome shotgun (WGS) entry which is preliminary data.</text>
</comment>
<accession>A0A7C9IF89</accession>
<dbReference type="AlphaFoldDB" id="A0A7C9IF89"/>
<evidence type="ECO:0000313" key="5">
    <source>
        <dbReference type="EMBL" id="MXQ07187.1"/>
    </source>
</evidence>
<reference evidence="5 6" key="1">
    <citation type="submission" date="2019-12" db="EMBL/GenBank/DDBJ databases">
        <authorList>
            <person name="Lee S.D."/>
        </authorList>
    </citation>
    <scope>NUCLEOTIDE SEQUENCE [LARGE SCALE GENOMIC DNA]</scope>
    <source>
        <strain evidence="5 6">GH1-50</strain>
    </source>
</reference>
<dbReference type="Gene3D" id="3.40.190.10">
    <property type="entry name" value="Periplasmic binding protein-like II"/>
    <property type="match status" value="2"/>
</dbReference>
<dbReference type="EMBL" id="WUPT01000001">
    <property type="protein sequence ID" value="MXQ07187.1"/>
    <property type="molecule type" value="Genomic_DNA"/>
</dbReference>
<comment type="similarity">
    <text evidence="1">Belongs to the bacterial solute-binding protein ModA family.</text>
</comment>
<dbReference type="PANTHER" id="PTHR30632">
    <property type="entry name" value="MOLYBDATE-BINDING PERIPLASMIC PROTEIN"/>
    <property type="match status" value="1"/>
</dbReference>
<feature type="signal peptide" evidence="4">
    <location>
        <begin position="1"/>
        <end position="25"/>
    </location>
</feature>
<evidence type="ECO:0000256" key="1">
    <source>
        <dbReference type="ARBA" id="ARBA00009175"/>
    </source>
</evidence>
<name>A0A7C9IF89_9RHOB</name>
<dbReference type="GO" id="GO:0030973">
    <property type="term" value="F:molybdate ion binding"/>
    <property type="evidence" value="ECO:0007669"/>
    <property type="project" value="TreeGrafter"/>
</dbReference>
<evidence type="ECO:0000256" key="4">
    <source>
        <dbReference type="SAM" id="SignalP"/>
    </source>
</evidence>
<dbReference type="GO" id="GO:0046872">
    <property type="term" value="F:metal ion binding"/>
    <property type="evidence" value="ECO:0007669"/>
    <property type="project" value="UniProtKB-KW"/>
</dbReference>
<proteinExistence type="inferred from homology"/>
<reference evidence="5 6" key="2">
    <citation type="submission" date="2020-03" db="EMBL/GenBank/DDBJ databases">
        <title>Kangsaoukella pontilimi gen. nov., sp. nov., a new member of the family Rhodobacteraceae isolated from a tidal mudflat.</title>
        <authorList>
            <person name="Kim I.S."/>
        </authorList>
    </citation>
    <scope>NUCLEOTIDE SEQUENCE [LARGE SCALE GENOMIC DNA]</scope>
    <source>
        <strain evidence="5 6">GH1-50</strain>
    </source>
</reference>
<dbReference type="SUPFAM" id="SSF53850">
    <property type="entry name" value="Periplasmic binding protein-like II"/>
    <property type="match status" value="1"/>
</dbReference>
<organism evidence="5 6">
    <name type="scientific">Kangsaoukella pontilimi</name>
    <dbReference type="NCBI Taxonomy" id="2691042"/>
    <lineage>
        <taxon>Bacteria</taxon>
        <taxon>Pseudomonadati</taxon>
        <taxon>Pseudomonadota</taxon>
        <taxon>Alphaproteobacteria</taxon>
        <taxon>Rhodobacterales</taxon>
        <taxon>Paracoccaceae</taxon>
        <taxon>Kangsaoukella</taxon>
    </lineage>
</organism>
<evidence type="ECO:0000313" key="6">
    <source>
        <dbReference type="Proteomes" id="UP000480350"/>
    </source>
</evidence>
<dbReference type="Pfam" id="PF13531">
    <property type="entry name" value="SBP_bac_11"/>
    <property type="match status" value="1"/>
</dbReference>
<dbReference type="InterPro" id="IPR050682">
    <property type="entry name" value="ModA/WtpA"/>
</dbReference>
<keyword evidence="2" id="KW-0479">Metal-binding</keyword>
<sequence length="245" mass="25177">MRTFGILAAFAVAVLTALTPATVRAGEVTIAVASNFLPAAELLAEAFETETDDAVVLTHGSTGQIFAQIVSGAPFDIFLAADDARPAELAARGLTADVRPYALGRLVLVSREAVTREAAAEMVTGANVALADPLVAPYGLAATAAMEGLGMDTATFQPILVGNVGQAATVFRTGNADFAFVAASLLERLDPPHVLDLTGLYPEIRQDGTLLARASENATAAAFWAFLGSDAAAEIIAASGFDLPE</sequence>
<dbReference type="RefSeq" id="WP_160763075.1">
    <property type="nucleotide sequence ID" value="NZ_WUPT01000001.1"/>
</dbReference>
<keyword evidence="6" id="KW-1185">Reference proteome</keyword>
<keyword evidence="3 4" id="KW-0732">Signal</keyword>
<gene>
    <name evidence="5" type="primary">modA</name>
    <name evidence="5" type="ORF">GQ651_04945</name>
</gene>
<dbReference type="Proteomes" id="UP000480350">
    <property type="component" value="Unassembled WGS sequence"/>
</dbReference>
<evidence type="ECO:0000256" key="3">
    <source>
        <dbReference type="ARBA" id="ARBA00022729"/>
    </source>
</evidence>
<dbReference type="InterPro" id="IPR005950">
    <property type="entry name" value="ModA"/>
</dbReference>
<dbReference type="NCBIfam" id="TIGR01256">
    <property type="entry name" value="modA"/>
    <property type="match status" value="1"/>
</dbReference>
<dbReference type="PANTHER" id="PTHR30632:SF14">
    <property type="entry name" value="TUNGSTATE_MOLYBDATE_CHROMATE-BINDING PROTEIN MODA"/>
    <property type="match status" value="1"/>
</dbReference>
<dbReference type="GO" id="GO:0015689">
    <property type="term" value="P:molybdate ion transport"/>
    <property type="evidence" value="ECO:0007669"/>
    <property type="project" value="InterPro"/>
</dbReference>